<dbReference type="InterPro" id="IPR036259">
    <property type="entry name" value="MFS_trans_sf"/>
</dbReference>
<dbReference type="NCBIfam" id="TIGR00879">
    <property type="entry name" value="SP"/>
    <property type="match status" value="1"/>
</dbReference>
<dbReference type="Gene3D" id="1.20.1250.20">
    <property type="entry name" value="MFS general substrate transporter like domains"/>
    <property type="match status" value="1"/>
</dbReference>
<keyword evidence="3 9" id="KW-0812">Transmembrane</keyword>
<keyword evidence="2" id="KW-1003">Cell membrane</keyword>
<organism evidence="11 12">
    <name type="scientific">Ignelater luminosus</name>
    <name type="common">Cucubano</name>
    <name type="synonym">Pyrophorus luminosus</name>
    <dbReference type="NCBI Taxonomy" id="2038154"/>
    <lineage>
        <taxon>Eukaryota</taxon>
        <taxon>Metazoa</taxon>
        <taxon>Ecdysozoa</taxon>
        <taxon>Arthropoda</taxon>
        <taxon>Hexapoda</taxon>
        <taxon>Insecta</taxon>
        <taxon>Pterygota</taxon>
        <taxon>Neoptera</taxon>
        <taxon>Endopterygota</taxon>
        <taxon>Coleoptera</taxon>
        <taxon>Polyphaga</taxon>
        <taxon>Elateriformia</taxon>
        <taxon>Elateroidea</taxon>
        <taxon>Elateridae</taxon>
        <taxon>Agrypninae</taxon>
        <taxon>Pyrophorini</taxon>
        <taxon>Ignelater</taxon>
    </lineage>
</organism>
<dbReference type="InterPro" id="IPR003663">
    <property type="entry name" value="Sugar/inositol_transpt"/>
</dbReference>
<keyword evidence="5 9" id="KW-0472">Membrane</keyword>
<dbReference type="InterPro" id="IPR005829">
    <property type="entry name" value="Sugar_transporter_CS"/>
</dbReference>
<evidence type="ECO:0000313" key="12">
    <source>
        <dbReference type="Proteomes" id="UP000801492"/>
    </source>
</evidence>
<dbReference type="FunFam" id="1.20.1250.20:FF:000055">
    <property type="entry name" value="Facilitated trehalose transporter Tret1-2 homolog"/>
    <property type="match status" value="1"/>
</dbReference>
<evidence type="ECO:0000256" key="3">
    <source>
        <dbReference type="ARBA" id="ARBA00022692"/>
    </source>
</evidence>
<evidence type="ECO:0000256" key="8">
    <source>
        <dbReference type="RuleBase" id="RU003346"/>
    </source>
</evidence>
<sequence>MQYSFYFFCRTSSPLGTRIIIKQPQGESEEKPKKSARYLYAAVIVANIVSFALGISLTWSSPVISKLNGEVITDDIPIGRYITKDEESWIGSLLTLGGGCGPYLAGFMSDLIGRKKTLLFCSGVPFLISFIILAFAKHLILYYIARFMGGLALGSVFCVLPNYVSEISEVRNRGSLGTTMNIFLTFGLFFSYILGPFVTIMAFSLICAIFPALFIILFSFFPESPYYLVQKQQFDAAERSLMKMRVGTNEDIKKELKEIKDTVEESLLNKGSFLDIFRSRGLIKALTISLGLVLFQQFSGINVVLFYTQTIFEATGSSISSALSSIIIGGAQLIPSAITPFVADTAGRRPTLLFSCFGMIISEAPLGLYFYLKSQGQDVSSIFWLPVACLVIYIITFRVGFGPLPWTIMSELFPPNVKSSACTATASFCYLLAFFITRYFQNVTVYIGMGGGFWLFTGFCVLSAIFIWFYVPETKKKSFQEINAILNGKK</sequence>
<dbReference type="PROSITE" id="PS00217">
    <property type="entry name" value="SUGAR_TRANSPORT_2"/>
    <property type="match status" value="1"/>
</dbReference>
<feature type="transmembrane region" description="Helical" evidence="9">
    <location>
        <begin position="285"/>
        <end position="307"/>
    </location>
</feature>
<reference evidence="11" key="1">
    <citation type="submission" date="2019-08" db="EMBL/GenBank/DDBJ databases">
        <title>The genome of the North American firefly Photinus pyralis.</title>
        <authorList>
            <consortium name="Photinus pyralis genome working group"/>
            <person name="Fallon T.R."/>
            <person name="Sander Lower S.E."/>
            <person name="Weng J.-K."/>
        </authorList>
    </citation>
    <scope>NUCLEOTIDE SEQUENCE</scope>
    <source>
        <strain evidence="11">TRF0915ILg1</strain>
        <tissue evidence="11">Whole body</tissue>
    </source>
</reference>
<feature type="transmembrane region" description="Helical" evidence="9">
    <location>
        <begin position="176"/>
        <end position="194"/>
    </location>
</feature>
<feature type="transmembrane region" description="Helical" evidence="9">
    <location>
        <begin position="117"/>
        <end position="136"/>
    </location>
</feature>
<dbReference type="InterPro" id="IPR044775">
    <property type="entry name" value="MFS_ERD6/Tret1-like"/>
</dbReference>
<dbReference type="PANTHER" id="PTHR48021">
    <property type="match status" value="1"/>
</dbReference>
<feature type="transmembrane region" description="Helical" evidence="9">
    <location>
        <begin position="421"/>
        <end position="440"/>
    </location>
</feature>
<comment type="similarity">
    <text evidence="7">Belongs to the major facilitator superfamily. Sugar transporter (TC 2.A.1.1) family. Trehalose transporter subfamily.</text>
</comment>
<evidence type="ECO:0000256" key="2">
    <source>
        <dbReference type="ARBA" id="ARBA00022475"/>
    </source>
</evidence>
<dbReference type="PRINTS" id="PR00171">
    <property type="entry name" value="SUGRTRNSPORT"/>
</dbReference>
<evidence type="ECO:0000256" key="9">
    <source>
        <dbReference type="SAM" id="Phobius"/>
    </source>
</evidence>
<dbReference type="GO" id="GO:0051119">
    <property type="term" value="F:sugar transmembrane transporter activity"/>
    <property type="evidence" value="ECO:0007669"/>
    <property type="project" value="InterPro"/>
</dbReference>
<dbReference type="GO" id="GO:0005886">
    <property type="term" value="C:plasma membrane"/>
    <property type="evidence" value="ECO:0007669"/>
    <property type="project" value="UniProtKB-SubCell"/>
</dbReference>
<evidence type="ECO:0000256" key="1">
    <source>
        <dbReference type="ARBA" id="ARBA00004651"/>
    </source>
</evidence>
<dbReference type="Pfam" id="PF00083">
    <property type="entry name" value="Sugar_tr"/>
    <property type="match status" value="1"/>
</dbReference>
<accession>A0A8K0FYN4</accession>
<dbReference type="EMBL" id="VTPC01089954">
    <property type="protein sequence ID" value="KAF2885465.1"/>
    <property type="molecule type" value="Genomic_DNA"/>
</dbReference>
<proteinExistence type="inferred from homology"/>
<name>A0A8K0FYN4_IGNLU</name>
<keyword evidence="12" id="KW-1185">Reference proteome</keyword>
<evidence type="ECO:0000256" key="5">
    <source>
        <dbReference type="ARBA" id="ARBA00023136"/>
    </source>
</evidence>
<keyword evidence="8" id="KW-0813">Transport</keyword>
<evidence type="ECO:0000256" key="7">
    <source>
        <dbReference type="ARBA" id="ARBA00024348"/>
    </source>
</evidence>
<dbReference type="CDD" id="cd17358">
    <property type="entry name" value="MFS_GLUT6_8_Class3_like"/>
    <property type="match status" value="1"/>
</dbReference>
<keyword evidence="6" id="KW-0325">Glycoprotein</keyword>
<feature type="transmembrane region" description="Helical" evidence="9">
    <location>
        <begin position="452"/>
        <end position="471"/>
    </location>
</feature>
<feature type="transmembrane region" description="Helical" evidence="9">
    <location>
        <begin position="38"/>
        <end position="59"/>
    </location>
</feature>
<dbReference type="AlphaFoldDB" id="A0A8K0FYN4"/>
<evidence type="ECO:0000259" key="10">
    <source>
        <dbReference type="PROSITE" id="PS50850"/>
    </source>
</evidence>
<feature type="transmembrane region" description="Helical" evidence="9">
    <location>
        <begin position="383"/>
        <end position="401"/>
    </location>
</feature>
<feature type="transmembrane region" description="Helical" evidence="9">
    <location>
        <begin position="351"/>
        <end position="371"/>
    </location>
</feature>
<dbReference type="Proteomes" id="UP000801492">
    <property type="component" value="Unassembled WGS sequence"/>
</dbReference>
<gene>
    <name evidence="11" type="ORF">ILUMI_20745</name>
</gene>
<evidence type="ECO:0000313" key="11">
    <source>
        <dbReference type="EMBL" id="KAF2885465.1"/>
    </source>
</evidence>
<dbReference type="PANTHER" id="PTHR48021:SF47">
    <property type="entry name" value="GH17672P"/>
    <property type="match status" value="1"/>
</dbReference>
<dbReference type="OrthoDB" id="4142200at2759"/>
<dbReference type="SUPFAM" id="SSF103473">
    <property type="entry name" value="MFS general substrate transporter"/>
    <property type="match status" value="1"/>
</dbReference>
<protein>
    <recommendedName>
        <fullName evidence="10">Major facilitator superfamily (MFS) profile domain-containing protein</fullName>
    </recommendedName>
</protein>
<comment type="subcellular location">
    <subcellularLocation>
        <location evidence="1">Cell membrane</location>
        <topology evidence="1">Multi-pass membrane protein</topology>
    </subcellularLocation>
</comment>
<keyword evidence="4 9" id="KW-1133">Transmembrane helix</keyword>
<evidence type="ECO:0000256" key="4">
    <source>
        <dbReference type="ARBA" id="ARBA00022989"/>
    </source>
</evidence>
<dbReference type="PROSITE" id="PS50850">
    <property type="entry name" value="MFS"/>
    <property type="match status" value="1"/>
</dbReference>
<comment type="caution">
    <text evidence="11">The sequence shown here is derived from an EMBL/GenBank/DDBJ whole genome shotgun (WGS) entry which is preliminary data.</text>
</comment>
<feature type="transmembrane region" description="Helical" evidence="9">
    <location>
        <begin position="142"/>
        <end position="164"/>
    </location>
</feature>
<feature type="transmembrane region" description="Helical" evidence="9">
    <location>
        <begin position="200"/>
        <end position="221"/>
    </location>
</feature>
<feature type="transmembrane region" description="Helical" evidence="9">
    <location>
        <begin position="88"/>
        <end position="105"/>
    </location>
</feature>
<dbReference type="InterPro" id="IPR005828">
    <property type="entry name" value="MFS_sugar_transport-like"/>
</dbReference>
<dbReference type="InterPro" id="IPR020846">
    <property type="entry name" value="MFS_dom"/>
</dbReference>
<feature type="domain" description="Major facilitator superfamily (MFS) profile" evidence="10">
    <location>
        <begin position="42"/>
        <end position="475"/>
    </location>
</feature>
<dbReference type="InterPro" id="IPR050549">
    <property type="entry name" value="MFS_Trehalose_Transporter"/>
</dbReference>
<dbReference type="PROSITE" id="PS00216">
    <property type="entry name" value="SUGAR_TRANSPORT_1"/>
    <property type="match status" value="1"/>
</dbReference>
<evidence type="ECO:0000256" key="6">
    <source>
        <dbReference type="ARBA" id="ARBA00023180"/>
    </source>
</evidence>